<keyword evidence="6 8" id="KW-0472">Membrane</keyword>
<keyword evidence="5 8" id="KW-1133">Transmembrane helix</keyword>
<dbReference type="InterPro" id="IPR051311">
    <property type="entry name" value="DedA_domain"/>
</dbReference>
<reference evidence="10" key="1">
    <citation type="submission" date="2020-10" db="EMBL/GenBank/DDBJ databases">
        <title>Taxonomic study of unclassified bacteria belonging to the class Ktedonobacteria.</title>
        <authorList>
            <person name="Yabe S."/>
            <person name="Wang C.M."/>
            <person name="Zheng Y."/>
            <person name="Sakai Y."/>
            <person name="Cavaletti L."/>
            <person name="Monciardini P."/>
            <person name="Donadio S."/>
        </authorList>
    </citation>
    <scope>NUCLEOTIDE SEQUENCE</scope>
    <source>
        <strain evidence="10">ID150040</strain>
    </source>
</reference>
<feature type="transmembrane region" description="Helical" evidence="8">
    <location>
        <begin position="12"/>
        <end position="30"/>
    </location>
</feature>
<keyword evidence="3" id="KW-1003">Cell membrane</keyword>
<evidence type="ECO:0000259" key="9">
    <source>
        <dbReference type="Pfam" id="PF09335"/>
    </source>
</evidence>
<proteinExistence type="inferred from homology"/>
<keyword evidence="11" id="KW-1185">Reference proteome</keyword>
<evidence type="ECO:0000256" key="2">
    <source>
        <dbReference type="ARBA" id="ARBA00010792"/>
    </source>
</evidence>
<dbReference type="InterPro" id="IPR032816">
    <property type="entry name" value="VTT_dom"/>
</dbReference>
<evidence type="ECO:0000256" key="4">
    <source>
        <dbReference type="ARBA" id="ARBA00022692"/>
    </source>
</evidence>
<evidence type="ECO:0000256" key="6">
    <source>
        <dbReference type="ARBA" id="ARBA00023136"/>
    </source>
</evidence>
<dbReference type="PANTHER" id="PTHR42709">
    <property type="entry name" value="ALKALINE PHOSPHATASE LIKE PROTEIN"/>
    <property type="match status" value="1"/>
</dbReference>
<evidence type="ECO:0000256" key="1">
    <source>
        <dbReference type="ARBA" id="ARBA00004651"/>
    </source>
</evidence>
<organism evidence="10 11">
    <name type="scientific">Reticulibacter mediterranei</name>
    <dbReference type="NCBI Taxonomy" id="2778369"/>
    <lineage>
        <taxon>Bacteria</taxon>
        <taxon>Bacillati</taxon>
        <taxon>Chloroflexota</taxon>
        <taxon>Ktedonobacteria</taxon>
        <taxon>Ktedonobacterales</taxon>
        <taxon>Reticulibacteraceae</taxon>
        <taxon>Reticulibacter</taxon>
    </lineage>
</organism>
<evidence type="ECO:0000256" key="8">
    <source>
        <dbReference type="SAM" id="Phobius"/>
    </source>
</evidence>
<accession>A0A8J3IBV9</accession>
<evidence type="ECO:0000256" key="7">
    <source>
        <dbReference type="SAM" id="MobiDB-lite"/>
    </source>
</evidence>
<name>A0A8J3IBV9_9CHLR</name>
<dbReference type="Pfam" id="PF09335">
    <property type="entry name" value="VTT_dom"/>
    <property type="match status" value="1"/>
</dbReference>
<gene>
    <name evidence="10" type="ORF">KSF_026120</name>
</gene>
<dbReference type="PANTHER" id="PTHR42709:SF6">
    <property type="entry name" value="UNDECAPRENYL PHOSPHATE TRANSPORTER A"/>
    <property type="match status" value="1"/>
</dbReference>
<feature type="region of interest" description="Disordered" evidence="7">
    <location>
        <begin position="214"/>
        <end position="306"/>
    </location>
</feature>
<comment type="similarity">
    <text evidence="2">Belongs to the DedA family.</text>
</comment>
<protein>
    <recommendedName>
        <fullName evidence="9">VTT domain-containing protein</fullName>
    </recommendedName>
</protein>
<feature type="compositionally biased region" description="Polar residues" evidence="7">
    <location>
        <begin position="214"/>
        <end position="256"/>
    </location>
</feature>
<feature type="transmembrane region" description="Helical" evidence="8">
    <location>
        <begin position="50"/>
        <end position="72"/>
    </location>
</feature>
<comment type="subcellular location">
    <subcellularLocation>
        <location evidence="1">Cell membrane</location>
        <topology evidence="1">Multi-pass membrane protein</topology>
    </subcellularLocation>
</comment>
<evidence type="ECO:0000256" key="5">
    <source>
        <dbReference type="ARBA" id="ARBA00022989"/>
    </source>
</evidence>
<evidence type="ECO:0000313" key="10">
    <source>
        <dbReference type="EMBL" id="GHO92564.1"/>
    </source>
</evidence>
<dbReference type="GO" id="GO:0005886">
    <property type="term" value="C:plasma membrane"/>
    <property type="evidence" value="ECO:0007669"/>
    <property type="project" value="UniProtKB-SubCell"/>
</dbReference>
<evidence type="ECO:0000313" key="11">
    <source>
        <dbReference type="Proteomes" id="UP000597444"/>
    </source>
</evidence>
<dbReference type="AlphaFoldDB" id="A0A8J3IBV9"/>
<evidence type="ECO:0000256" key="3">
    <source>
        <dbReference type="ARBA" id="ARBA00022475"/>
    </source>
</evidence>
<dbReference type="Proteomes" id="UP000597444">
    <property type="component" value="Unassembled WGS sequence"/>
</dbReference>
<feature type="transmembrane region" description="Helical" evidence="8">
    <location>
        <begin position="140"/>
        <end position="163"/>
    </location>
</feature>
<feature type="transmembrane region" description="Helical" evidence="8">
    <location>
        <begin position="179"/>
        <end position="197"/>
    </location>
</feature>
<feature type="compositionally biased region" description="Polar residues" evidence="7">
    <location>
        <begin position="289"/>
        <end position="298"/>
    </location>
</feature>
<keyword evidence="4 8" id="KW-0812">Transmembrane</keyword>
<feature type="domain" description="VTT" evidence="9">
    <location>
        <begin position="30"/>
        <end position="160"/>
    </location>
</feature>
<comment type="caution">
    <text evidence="10">The sequence shown here is derived from an EMBL/GenBank/DDBJ whole genome shotgun (WGS) entry which is preliminary data.</text>
</comment>
<dbReference type="EMBL" id="BNJK01000001">
    <property type="protein sequence ID" value="GHO92564.1"/>
    <property type="molecule type" value="Genomic_DNA"/>
</dbReference>
<sequence length="306" mass="33849">MLEWIQTIMDTLGYPGIAILMFLEVVFPPIPSEVIMPLGGFASNKGSLNMFGVVTAGTAGSMAGAVVFYYVGKIVGTERLVMLADKYGKWLTVSGEDVKKADHWFDKHGEKVVLLCRLVPGIRSLVSLPAGVAMMKMVPFLLYTLIGTVIWNIALTGAGYFLGKNYELVDQYMGDSGKIVLGVLAALAVILYTVRLVQQMRKEEQKRAAVSVNTQTMQPFSAPQRQAQQLALSEMQTQQMRTQQASWHGTPSHSFTSPQQPQQQQPQSQQSDVPQLPFPQPQFPFPQARSWNVQSPAPQHQPPQEQ</sequence>
<feature type="compositionally biased region" description="Low complexity" evidence="7">
    <location>
        <begin position="257"/>
        <end position="275"/>
    </location>
</feature>